<dbReference type="PANTHER" id="PTHR34657:SF4">
    <property type="entry name" value="EMBRYO SAC DEVELOPMENT ARREST 6"/>
    <property type="match status" value="1"/>
</dbReference>
<proteinExistence type="predicted"/>
<accession>A0A8X7YZD2</accession>
<dbReference type="AlphaFoldDB" id="A0A8X7YZD2"/>
<gene>
    <name evidence="2" type="ORF">POTOM_035682</name>
</gene>
<evidence type="ECO:0000313" key="3">
    <source>
        <dbReference type="Proteomes" id="UP000886885"/>
    </source>
</evidence>
<dbReference type="EMBL" id="JAAWWB010000019">
    <property type="protein sequence ID" value="KAG6759210.1"/>
    <property type="molecule type" value="Genomic_DNA"/>
</dbReference>
<reference evidence="2" key="1">
    <citation type="journal article" date="2020" name="bioRxiv">
        <title>Hybrid origin of Populus tomentosa Carr. identified through genome sequencing and phylogenomic analysis.</title>
        <authorList>
            <person name="An X."/>
            <person name="Gao K."/>
            <person name="Chen Z."/>
            <person name="Li J."/>
            <person name="Yang X."/>
            <person name="Yang X."/>
            <person name="Zhou J."/>
            <person name="Guo T."/>
            <person name="Zhao T."/>
            <person name="Huang S."/>
            <person name="Miao D."/>
            <person name="Khan W.U."/>
            <person name="Rao P."/>
            <person name="Ye M."/>
            <person name="Lei B."/>
            <person name="Liao W."/>
            <person name="Wang J."/>
            <person name="Ji L."/>
            <person name="Li Y."/>
            <person name="Guo B."/>
            <person name="Mustafa N.S."/>
            <person name="Li S."/>
            <person name="Yun Q."/>
            <person name="Keller S.R."/>
            <person name="Mao J."/>
            <person name="Zhang R."/>
            <person name="Strauss S.H."/>
        </authorList>
    </citation>
    <scope>NUCLEOTIDE SEQUENCE</scope>
    <source>
        <strain evidence="2">GM15</strain>
        <tissue evidence="2">Leaf</tissue>
    </source>
</reference>
<feature type="compositionally biased region" description="Polar residues" evidence="1">
    <location>
        <begin position="32"/>
        <end position="41"/>
    </location>
</feature>
<feature type="region of interest" description="Disordered" evidence="1">
    <location>
        <begin position="1"/>
        <end position="41"/>
    </location>
</feature>
<evidence type="ECO:0000256" key="1">
    <source>
        <dbReference type="SAM" id="MobiDB-lite"/>
    </source>
</evidence>
<dbReference type="OrthoDB" id="687843at2759"/>
<evidence type="ECO:0000313" key="2">
    <source>
        <dbReference type="EMBL" id="KAG6759210.1"/>
    </source>
</evidence>
<protein>
    <submittedName>
        <fullName evidence="2">Uncharacterized protein</fullName>
    </submittedName>
</protein>
<keyword evidence="3" id="KW-1185">Reference proteome</keyword>
<comment type="caution">
    <text evidence="2">The sequence shown here is derived from an EMBL/GenBank/DDBJ whole genome shotgun (WGS) entry which is preliminary data.</text>
</comment>
<dbReference type="PANTHER" id="PTHR34657">
    <property type="entry name" value="EMBRYO SAC DEVELOPMENT ARREST 6"/>
    <property type="match status" value="1"/>
</dbReference>
<organism evidence="2 3">
    <name type="scientific">Populus tomentosa</name>
    <name type="common">Chinese white poplar</name>
    <dbReference type="NCBI Taxonomy" id="118781"/>
    <lineage>
        <taxon>Eukaryota</taxon>
        <taxon>Viridiplantae</taxon>
        <taxon>Streptophyta</taxon>
        <taxon>Embryophyta</taxon>
        <taxon>Tracheophyta</taxon>
        <taxon>Spermatophyta</taxon>
        <taxon>Magnoliopsida</taxon>
        <taxon>eudicotyledons</taxon>
        <taxon>Gunneridae</taxon>
        <taxon>Pentapetalae</taxon>
        <taxon>rosids</taxon>
        <taxon>fabids</taxon>
        <taxon>Malpighiales</taxon>
        <taxon>Salicaceae</taxon>
        <taxon>Saliceae</taxon>
        <taxon>Populus</taxon>
    </lineage>
</organism>
<sequence length="191" mass="21200">MSYHSRRTLTPGASKKRKEREALSYSMKPKSASAQPASNLDEPISSNRLLAGYMAYEFLTEGTLLGQKFDPVRAEVMSLAGGSVECSKRGEPGKKKEHKSYAEVDPDVEACWHLYVAGSDWEIDSSPRNRQGQDCEYVAGSVWKRRVCLRSKVNQKSMEQAQKLRPSLGGGSVWSSQILNDPVPELVCCLI</sequence>
<name>A0A8X7YZD2_POPTO</name>
<dbReference type="Proteomes" id="UP000886885">
    <property type="component" value="Chromosome 10A"/>
</dbReference>